<dbReference type="PROSITE" id="PS51092">
    <property type="entry name" value="FN2_2"/>
    <property type="match status" value="1"/>
</dbReference>
<evidence type="ECO:0000256" key="2">
    <source>
        <dbReference type="ARBA" id="ARBA00023157"/>
    </source>
</evidence>
<dbReference type="InterPro" id="IPR013806">
    <property type="entry name" value="Kringle-like"/>
</dbReference>
<name>A0A8C4QU23_EPTBU</name>
<evidence type="ECO:0000256" key="1">
    <source>
        <dbReference type="ARBA" id="ARBA00022737"/>
    </source>
</evidence>
<feature type="domain" description="Fibronectin type-II" evidence="4">
    <location>
        <begin position="73"/>
        <end position="119"/>
    </location>
</feature>
<protein>
    <recommendedName>
        <fullName evidence="4">Fibronectin type-II domain-containing protein</fullName>
    </recommendedName>
</protein>
<evidence type="ECO:0000259" key="4">
    <source>
        <dbReference type="PROSITE" id="PS51092"/>
    </source>
</evidence>
<keyword evidence="2" id="KW-1015">Disulfide bond</keyword>
<proteinExistence type="predicted"/>
<organism evidence="5 6">
    <name type="scientific">Eptatretus burgeri</name>
    <name type="common">Inshore hagfish</name>
    <dbReference type="NCBI Taxonomy" id="7764"/>
    <lineage>
        <taxon>Eukaryota</taxon>
        <taxon>Metazoa</taxon>
        <taxon>Chordata</taxon>
        <taxon>Craniata</taxon>
        <taxon>Vertebrata</taxon>
        <taxon>Cyclostomata</taxon>
        <taxon>Myxini</taxon>
        <taxon>Myxiniformes</taxon>
        <taxon>Myxinidae</taxon>
        <taxon>Eptatretinae</taxon>
        <taxon>Eptatretus</taxon>
    </lineage>
</organism>
<sequence length="187" mass="21353">MGMNAYYSNQAHRSLLNGEQVGPDWRASYLSAKHSMAPSSAWTFTLLCVLSVTHGQLFRKEKSVVTTEGGTATTGSYCHFPFTMSGIQYNECVPDPNHRLWCGTTADVETDGQWGYCMTARHVHIEISFSDEHDEDDADKWDQWETDVHEGEMDEDDDNHDFWDEPTSNGLLKDRKLMFFLNIVIVF</sequence>
<comment type="caution">
    <text evidence="3">Lacks conserved residue(s) required for the propagation of feature annotation.</text>
</comment>
<dbReference type="SUPFAM" id="SSF57440">
    <property type="entry name" value="Kringle-like"/>
    <property type="match status" value="1"/>
</dbReference>
<evidence type="ECO:0000256" key="3">
    <source>
        <dbReference type="PROSITE-ProRule" id="PRU00479"/>
    </source>
</evidence>
<dbReference type="Gene3D" id="2.10.10.10">
    <property type="entry name" value="Fibronectin, type II, collagen-binding"/>
    <property type="match status" value="1"/>
</dbReference>
<dbReference type="InterPro" id="IPR036943">
    <property type="entry name" value="FN_type2_sf"/>
</dbReference>
<keyword evidence="1" id="KW-0677">Repeat</keyword>
<dbReference type="SMART" id="SM00059">
    <property type="entry name" value="FN2"/>
    <property type="match status" value="1"/>
</dbReference>
<dbReference type="PRINTS" id="PR00013">
    <property type="entry name" value="FNTYPEII"/>
</dbReference>
<accession>A0A8C4QU23</accession>
<dbReference type="Proteomes" id="UP000694388">
    <property type="component" value="Unplaced"/>
</dbReference>
<dbReference type="Ensembl" id="ENSEBUT00000020063.1">
    <property type="protein sequence ID" value="ENSEBUP00000019487.1"/>
    <property type="gene ID" value="ENSEBUG00000012113.1"/>
</dbReference>
<evidence type="ECO:0000313" key="5">
    <source>
        <dbReference type="Ensembl" id="ENSEBUP00000019487.1"/>
    </source>
</evidence>
<dbReference type="AlphaFoldDB" id="A0A8C4QU23"/>
<evidence type="ECO:0000313" key="6">
    <source>
        <dbReference type="Proteomes" id="UP000694388"/>
    </source>
</evidence>
<reference evidence="5" key="1">
    <citation type="submission" date="2025-08" db="UniProtKB">
        <authorList>
            <consortium name="Ensembl"/>
        </authorList>
    </citation>
    <scope>IDENTIFICATION</scope>
</reference>
<dbReference type="InterPro" id="IPR000562">
    <property type="entry name" value="FN_type2_dom"/>
</dbReference>
<reference evidence="5" key="2">
    <citation type="submission" date="2025-09" db="UniProtKB">
        <authorList>
            <consortium name="Ensembl"/>
        </authorList>
    </citation>
    <scope>IDENTIFICATION</scope>
</reference>
<keyword evidence="6" id="KW-1185">Reference proteome</keyword>
<dbReference type="Pfam" id="PF00040">
    <property type="entry name" value="fn2"/>
    <property type="match status" value="1"/>
</dbReference>